<comment type="similarity">
    <text evidence="2">Belongs to the RUS1 family.</text>
</comment>
<evidence type="ECO:0000256" key="1">
    <source>
        <dbReference type="ARBA" id="ARBA00004370"/>
    </source>
</evidence>
<organism evidence="8">
    <name type="scientific">Medioppia subpectinata</name>
    <dbReference type="NCBI Taxonomy" id="1979941"/>
    <lineage>
        <taxon>Eukaryota</taxon>
        <taxon>Metazoa</taxon>
        <taxon>Ecdysozoa</taxon>
        <taxon>Arthropoda</taxon>
        <taxon>Chelicerata</taxon>
        <taxon>Arachnida</taxon>
        <taxon>Acari</taxon>
        <taxon>Acariformes</taxon>
        <taxon>Sarcoptiformes</taxon>
        <taxon>Oribatida</taxon>
        <taxon>Brachypylina</taxon>
        <taxon>Oppioidea</taxon>
        <taxon>Oppiidae</taxon>
        <taxon>Medioppia</taxon>
    </lineage>
</organism>
<evidence type="ECO:0000256" key="4">
    <source>
        <dbReference type="ARBA" id="ARBA00022989"/>
    </source>
</evidence>
<keyword evidence="3" id="KW-0812">Transmembrane</keyword>
<evidence type="ECO:0000313" key="9">
    <source>
        <dbReference type="Proteomes" id="UP000759131"/>
    </source>
</evidence>
<keyword evidence="9" id="KW-1185">Reference proteome</keyword>
<dbReference type="GO" id="GO:0016020">
    <property type="term" value="C:membrane"/>
    <property type="evidence" value="ECO:0007669"/>
    <property type="project" value="UniProtKB-SubCell"/>
</dbReference>
<sequence length="428" mass="48348">MLMLIRESYGNEVESEVLFVETPDRQTTRLTIVDKQSHQWITWTSIKIFFASVFLPAGFPDSVSIDYIEYQIWDSIQAFASSIMNNLGTHAVLKGVGDSSATVLAATITWLLRDGTSMSGRILFAYIQSSKLDSDCKKWRLFADLINDLSILIDLLSPYFSQYFLYMQCFSGVLKSLVGTAGGATRAALTQHQSRRNNLADVSAKDGSQETLVNLTALICSLIIVPVVSTNTKAVKSVSLETFNLNRFARFVVHYLETNGSVLPVKTINRRENVWFFAKDEFDVYTDNIAIGVSLQTHLSNAKQLNELLVLYANKETDCQYILTYDKQNKFPINISLPKNFDSKNLLDSVFQAIVILFAHNMSETSDQTLQLISNEMKNDSKNTKRLLELSRKYTIDSMSELSVKATAEGWDMSKVLITPNEWRFETQ</sequence>
<keyword evidence="4" id="KW-1133">Transmembrane helix</keyword>
<dbReference type="EMBL" id="OC855185">
    <property type="protein sequence ID" value="CAD7621434.1"/>
    <property type="molecule type" value="Genomic_DNA"/>
</dbReference>
<dbReference type="InterPro" id="IPR055412">
    <property type="entry name" value="UVB_sens_C"/>
</dbReference>
<dbReference type="AlphaFoldDB" id="A0A7R9KFY9"/>
<evidence type="ECO:0000259" key="7">
    <source>
        <dbReference type="Pfam" id="PF24160"/>
    </source>
</evidence>
<evidence type="ECO:0000256" key="3">
    <source>
        <dbReference type="ARBA" id="ARBA00022692"/>
    </source>
</evidence>
<reference evidence="8" key="1">
    <citation type="submission" date="2020-11" db="EMBL/GenBank/DDBJ databases">
        <authorList>
            <person name="Tran Van P."/>
        </authorList>
    </citation>
    <scope>NUCLEOTIDE SEQUENCE</scope>
</reference>
<accession>A0A7R9KFY9</accession>
<dbReference type="Pfam" id="PF04884">
    <property type="entry name" value="UVB_sens_prot"/>
    <property type="match status" value="1"/>
</dbReference>
<feature type="domain" description="Protein root UVB sensitive/RUS" evidence="6">
    <location>
        <begin position="45"/>
        <end position="255"/>
    </location>
</feature>
<evidence type="ECO:0000259" key="6">
    <source>
        <dbReference type="Pfam" id="PF04884"/>
    </source>
</evidence>
<dbReference type="InterPro" id="IPR054549">
    <property type="entry name" value="UVB_sens_RUS_dom"/>
</dbReference>
<comment type="subcellular location">
    <subcellularLocation>
        <location evidence="1">Membrane</location>
    </subcellularLocation>
</comment>
<feature type="domain" description="Root UVB sensitive protein C-terminal" evidence="7">
    <location>
        <begin position="262"/>
        <end position="426"/>
    </location>
</feature>
<protein>
    <submittedName>
        <fullName evidence="8">Uncharacterized protein</fullName>
    </submittedName>
</protein>
<dbReference type="InterPro" id="IPR006968">
    <property type="entry name" value="RUS_fam"/>
</dbReference>
<dbReference type="PANTHER" id="PTHR12770">
    <property type="entry name" value="RUS1 FAMILY PROTEIN C16ORF58"/>
    <property type="match status" value="1"/>
</dbReference>
<evidence type="ECO:0000313" key="8">
    <source>
        <dbReference type="EMBL" id="CAD7621434.1"/>
    </source>
</evidence>
<dbReference type="PANTHER" id="PTHR12770:SF31">
    <property type="entry name" value="RUS FAMILY MEMBER 1"/>
    <property type="match status" value="1"/>
</dbReference>
<keyword evidence="5" id="KW-0472">Membrane</keyword>
<evidence type="ECO:0000256" key="5">
    <source>
        <dbReference type="ARBA" id="ARBA00023136"/>
    </source>
</evidence>
<name>A0A7R9KFY9_9ACAR</name>
<proteinExistence type="inferred from homology"/>
<gene>
    <name evidence="8" type="ORF">OSB1V03_LOCUS1905</name>
</gene>
<dbReference type="OrthoDB" id="364779at2759"/>
<dbReference type="Pfam" id="PF24160">
    <property type="entry name" value="UVB_sens_C"/>
    <property type="match status" value="1"/>
</dbReference>
<dbReference type="Proteomes" id="UP000759131">
    <property type="component" value="Unassembled WGS sequence"/>
</dbReference>
<dbReference type="EMBL" id="CAJPIZ010000610">
    <property type="protein sequence ID" value="CAG2101864.1"/>
    <property type="molecule type" value="Genomic_DNA"/>
</dbReference>
<evidence type="ECO:0000256" key="2">
    <source>
        <dbReference type="ARBA" id="ARBA00007558"/>
    </source>
</evidence>